<dbReference type="Gene3D" id="3.40.190.290">
    <property type="match status" value="1"/>
</dbReference>
<comment type="caution">
    <text evidence="6">The sequence shown here is derived from an EMBL/GenBank/DDBJ whole genome shotgun (WGS) entry which is preliminary data.</text>
</comment>
<reference evidence="6 7" key="1">
    <citation type="submission" date="2020-08" db="EMBL/GenBank/DDBJ databases">
        <title>Sequencing the genomes of 1000 actinobacteria strains.</title>
        <authorList>
            <person name="Klenk H.-P."/>
        </authorList>
    </citation>
    <scope>NUCLEOTIDE SEQUENCE [LARGE SCALE GENOMIC DNA]</scope>
    <source>
        <strain evidence="6 7">DSM 45913</strain>
    </source>
</reference>
<feature type="domain" description="HTH lysR-type" evidence="5">
    <location>
        <begin position="1"/>
        <end position="58"/>
    </location>
</feature>
<dbReference type="InterPro" id="IPR036390">
    <property type="entry name" value="WH_DNA-bd_sf"/>
</dbReference>
<dbReference type="EMBL" id="JACHJB010000001">
    <property type="protein sequence ID" value="MBB6346413.1"/>
    <property type="molecule type" value="Genomic_DNA"/>
</dbReference>
<dbReference type="PANTHER" id="PTHR30346">
    <property type="entry name" value="TRANSCRIPTIONAL DUAL REGULATOR HCAR-RELATED"/>
    <property type="match status" value="1"/>
</dbReference>
<dbReference type="PROSITE" id="PS50931">
    <property type="entry name" value="HTH_LYSR"/>
    <property type="match status" value="1"/>
</dbReference>
<evidence type="ECO:0000256" key="4">
    <source>
        <dbReference type="ARBA" id="ARBA00023163"/>
    </source>
</evidence>
<evidence type="ECO:0000313" key="7">
    <source>
        <dbReference type="Proteomes" id="UP000583800"/>
    </source>
</evidence>
<dbReference type="SUPFAM" id="SSF53850">
    <property type="entry name" value="Periplasmic binding protein-like II"/>
    <property type="match status" value="1"/>
</dbReference>
<protein>
    <submittedName>
        <fullName evidence="6">DNA-binding transcriptional LysR family regulator</fullName>
    </submittedName>
</protein>
<proteinExistence type="inferred from homology"/>
<evidence type="ECO:0000313" key="6">
    <source>
        <dbReference type="EMBL" id="MBB6346413.1"/>
    </source>
</evidence>
<dbReference type="GO" id="GO:0003677">
    <property type="term" value="F:DNA binding"/>
    <property type="evidence" value="ECO:0007669"/>
    <property type="project" value="UniProtKB-KW"/>
</dbReference>
<dbReference type="PRINTS" id="PR00039">
    <property type="entry name" value="HTHLYSR"/>
</dbReference>
<dbReference type="PANTHER" id="PTHR30346:SF0">
    <property type="entry name" value="HCA OPERON TRANSCRIPTIONAL ACTIVATOR HCAR"/>
    <property type="match status" value="1"/>
</dbReference>
<dbReference type="InterPro" id="IPR000847">
    <property type="entry name" value="LysR_HTH_N"/>
</dbReference>
<dbReference type="FunFam" id="1.10.10.10:FF:000001">
    <property type="entry name" value="LysR family transcriptional regulator"/>
    <property type="match status" value="1"/>
</dbReference>
<dbReference type="CDD" id="cd05466">
    <property type="entry name" value="PBP2_LTTR_substrate"/>
    <property type="match status" value="1"/>
</dbReference>
<keyword evidence="7" id="KW-1185">Reference proteome</keyword>
<dbReference type="GO" id="GO:0032993">
    <property type="term" value="C:protein-DNA complex"/>
    <property type="evidence" value="ECO:0007669"/>
    <property type="project" value="TreeGrafter"/>
</dbReference>
<keyword evidence="4" id="KW-0804">Transcription</keyword>
<dbReference type="InterPro" id="IPR005119">
    <property type="entry name" value="LysR_subst-bd"/>
</dbReference>
<sequence length="304" mass="34086">MELRHFRYFMAVAEYGSFTQAAERLFVSQPTLSQQIRDLERELGVTLFRRERDGTRVTVAGEVFYDRAKRVFAAVEDSIADTRRAASTMSTLWIGVAGPLPESVHVPVVSAFTAAFPQVQIRMHELGFPTYEQPLIDGQVDVALLRGPMDLDRLVCLPVVAGEPSALLTPMGHPFWDADAVDLRDFLAEPLPRISRELSERSRAFWLYYKERNDEYPRLLGHDAATAADMVLSAGLHGVVVPAPIEAVRGVMVARFKAVELRGGHLSTTYAARRRDDRRALTETFCELAAQIGAEVVDADRWRR</sequence>
<evidence type="ECO:0000256" key="3">
    <source>
        <dbReference type="ARBA" id="ARBA00023125"/>
    </source>
</evidence>
<organism evidence="6 7">
    <name type="scientific">Nonomuraea muscovyensis</name>
    <dbReference type="NCBI Taxonomy" id="1124761"/>
    <lineage>
        <taxon>Bacteria</taxon>
        <taxon>Bacillati</taxon>
        <taxon>Actinomycetota</taxon>
        <taxon>Actinomycetes</taxon>
        <taxon>Streptosporangiales</taxon>
        <taxon>Streptosporangiaceae</taxon>
        <taxon>Nonomuraea</taxon>
    </lineage>
</organism>
<gene>
    <name evidence="6" type="ORF">FHU36_002922</name>
</gene>
<evidence type="ECO:0000256" key="2">
    <source>
        <dbReference type="ARBA" id="ARBA00023015"/>
    </source>
</evidence>
<dbReference type="Proteomes" id="UP000583800">
    <property type="component" value="Unassembled WGS sequence"/>
</dbReference>
<dbReference type="SUPFAM" id="SSF46785">
    <property type="entry name" value="Winged helix' DNA-binding domain"/>
    <property type="match status" value="1"/>
</dbReference>
<dbReference type="AlphaFoldDB" id="A0A7X0EWC9"/>
<comment type="similarity">
    <text evidence="1">Belongs to the LysR transcriptional regulatory family.</text>
</comment>
<evidence type="ECO:0000259" key="5">
    <source>
        <dbReference type="PROSITE" id="PS50931"/>
    </source>
</evidence>
<name>A0A7X0EWC9_9ACTN</name>
<keyword evidence="2" id="KW-0805">Transcription regulation</keyword>
<dbReference type="GO" id="GO:0003700">
    <property type="term" value="F:DNA-binding transcription factor activity"/>
    <property type="evidence" value="ECO:0007669"/>
    <property type="project" value="InterPro"/>
</dbReference>
<keyword evidence="3 6" id="KW-0238">DNA-binding</keyword>
<dbReference type="Pfam" id="PF03466">
    <property type="entry name" value="LysR_substrate"/>
    <property type="match status" value="1"/>
</dbReference>
<dbReference type="InterPro" id="IPR036388">
    <property type="entry name" value="WH-like_DNA-bd_sf"/>
</dbReference>
<dbReference type="Gene3D" id="1.10.10.10">
    <property type="entry name" value="Winged helix-like DNA-binding domain superfamily/Winged helix DNA-binding domain"/>
    <property type="match status" value="1"/>
</dbReference>
<dbReference type="RefSeq" id="WP_185084194.1">
    <property type="nucleotide sequence ID" value="NZ_JACHJB010000001.1"/>
</dbReference>
<dbReference type="Pfam" id="PF00126">
    <property type="entry name" value="HTH_1"/>
    <property type="match status" value="1"/>
</dbReference>
<accession>A0A7X0EWC9</accession>
<evidence type="ECO:0000256" key="1">
    <source>
        <dbReference type="ARBA" id="ARBA00009437"/>
    </source>
</evidence>